<dbReference type="Proteomes" id="UP000660729">
    <property type="component" value="Unassembled WGS sequence"/>
</dbReference>
<dbReference type="OrthoDB" id="3650721at2759"/>
<evidence type="ECO:0000256" key="1">
    <source>
        <dbReference type="SAM" id="Phobius"/>
    </source>
</evidence>
<keyword evidence="1" id="KW-0812">Transmembrane</keyword>
<name>A0A8H6RH63_9PEZI</name>
<dbReference type="AlphaFoldDB" id="A0A8H6RH63"/>
<proteinExistence type="predicted"/>
<gene>
    <name evidence="2" type="ORF">HII31_07558</name>
</gene>
<evidence type="ECO:0000313" key="2">
    <source>
        <dbReference type="EMBL" id="KAF7191043.1"/>
    </source>
</evidence>
<feature type="transmembrane region" description="Helical" evidence="1">
    <location>
        <begin position="354"/>
        <end position="383"/>
    </location>
</feature>
<keyword evidence="1" id="KW-0472">Membrane</keyword>
<organism evidence="2 3">
    <name type="scientific">Pseudocercospora fuligena</name>
    <dbReference type="NCBI Taxonomy" id="685502"/>
    <lineage>
        <taxon>Eukaryota</taxon>
        <taxon>Fungi</taxon>
        <taxon>Dikarya</taxon>
        <taxon>Ascomycota</taxon>
        <taxon>Pezizomycotina</taxon>
        <taxon>Dothideomycetes</taxon>
        <taxon>Dothideomycetidae</taxon>
        <taxon>Mycosphaerellales</taxon>
        <taxon>Mycosphaerellaceae</taxon>
        <taxon>Pseudocercospora</taxon>
    </lineage>
</organism>
<reference evidence="2" key="1">
    <citation type="submission" date="2020-04" db="EMBL/GenBank/DDBJ databases">
        <title>Draft genome resource of the tomato pathogen Pseudocercospora fuligena.</title>
        <authorList>
            <person name="Zaccaron A."/>
        </authorList>
    </citation>
    <scope>NUCLEOTIDE SEQUENCE</scope>
    <source>
        <strain evidence="2">PF001</strain>
    </source>
</reference>
<accession>A0A8H6RH63</accession>
<evidence type="ECO:0000313" key="3">
    <source>
        <dbReference type="Proteomes" id="UP000660729"/>
    </source>
</evidence>
<keyword evidence="1" id="KW-1133">Transmembrane helix</keyword>
<comment type="caution">
    <text evidence="2">The sequence shown here is derived from an EMBL/GenBank/DDBJ whole genome shotgun (WGS) entry which is preliminary data.</text>
</comment>
<protein>
    <submittedName>
        <fullName evidence="2">Uncharacterized protein</fullName>
    </submittedName>
</protein>
<keyword evidence="3" id="KW-1185">Reference proteome</keyword>
<sequence>MPERGTQTIAIPDNATGSRFFDRLPKEIRSEIYQLAYAPDRTGVVKINTLSGVVGNEWDRRDPRAWGQPNPAGPFMSADQLMKPFIPQLLVNKQFYQEALEEYFRKLVLDRSFLSVSKKESQAIWQNLNTLNIESTRAALVGQPRSRDYDAWTGNYIESALSQGLTDFQRLETLQLDVSEDIFRCFHDHIPCLHKYTDQDFDRISDLKVLSKVSSLKTVVLVPMTSQLAKTQPEHDTVAENFAELQKYIDKQIESKVKDSDEENESDSGWDRLHVSGIVDDDDHGNSDNNVWGRLKSRHSSAAMSHRPSVRPLSRLRAPSVVWETQASELANETQPCDIPWRPWLSQLLEKHRMLVLCIAAAFTLALLLCLLVFVVLLALLVVKMAV</sequence>
<dbReference type="EMBL" id="JABCIY010000161">
    <property type="protein sequence ID" value="KAF7191043.1"/>
    <property type="molecule type" value="Genomic_DNA"/>
</dbReference>